<gene>
    <name evidence="6" type="ORF">CEJ42_18120</name>
    <name evidence="5" type="ORF">HNO84_17520</name>
</gene>
<protein>
    <submittedName>
        <fullName evidence="6">Acyl-CoA thioesterase</fullName>
    </submittedName>
</protein>
<dbReference type="PANTHER" id="PTHR11049:SF5">
    <property type="entry name" value="ACYL-COA THIOESTER HYDROLASE YCIA"/>
    <property type="match status" value="1"/>
</dbReference>
<reference evidence="6 7" key="1">
    <citation type="submission" date="2017-06" db="EMBL/GenBank/DDBJ databases">
        <title>Herbaspirillum phytohormonus sp. nov., isolated from the root nodule of Robinia pseudoacacia in lead-zinc mine.</title>
        <authorList>
            <person name="Fan M."/>
            <person name="Lin Y."/>
        </authorList>
    </citation>
    <scope>NUCLEOTIDE SEQUENCE [LARGE SCALE GENOMIC DNA]</scope>
    <source>
        <strain evidence="6 7">HZ10</strain>
    </source>
</reference>
<evidence type="ECO:0000313" key="6">
    <source>
        <dbReference type="EMBL" id="OWY27488.1"/>
    </source>
</evidence>
<dbReference type="InterPro" id="IPR029069">
    <property type="entry name" value="HotDog_dom_sf"/>
</dbReference>
<dbReference type="GO" id="GO:0009062">
    <property type="term" value="P:fatty acid catabolic process"/>
    <property type="evidence" value="ECO:0007669"/>
    <property type="project" value="TreeGrafter"/>
</dbReference>
<dbReference type="GO" id="GO:0052816">
    <property type="term" value="F:long-chain fatty acyl-CoA hydrolase activity"/>
    <property type="evidence" value="ECO:0007669"/>
    <property type="project" value="TreeGrafter"/>
</dbReference>
<evidence type="ECO:0000313" key="5">
    <source>
        <dbReference type="EMBL" id="NUU03411.1"/>
    </source>
</evidence>
<organism evidence="6 7">
    <name type="scientific">Herbaspirillum robiniae</name>
    <dbReference type="NCBI Taxonomy" id="2014887"/>
    <lineage>
        <taxon>Bacteria</taxon>
        <taxon>Pseudomonadati</taxon>
        <taxon>Pseudomonadota</taxon>
        <taxon>Betaproteobacteria</taxon>
        <taxon>Burkholderiales</taxon>
        <taxon>Oxalobacteraceae</taxon>
        <taxon>Herbaspirillum</taxon>
    </lineage>
</organism>
<dbReference type="InterPro" id="IPR040170">
    <property type="entry name" value="Cytosol_ACT"/>
</dbReference>
<feature type="domain" description="HotDog ACOT-type" evidence="4">
    <location>
        <begin position="11"/>
        <end position="124"/>
    </location>
</feature>
<dbReference type="InterPro" id="IPR033120">
    <property type="entry name" value="HOTDOG_ACOT"/>
</dbReference>
<dbReference type="EMBL" id="JABFMT010000021">
    <property type="protein sequence ID" value="NUU03411.1"/>
    <property type="molecule type" value="Genomic_DNA"/>
</dbReference>
<dbReference type="RefSeq" id="WP_079218284.1">
    <property type="nucleotide sequence ID" value="NZ_CP018845.1"/>
</dbReference>
<evidence type="ECO:0000313" key="7">
    <source>
        <dbReference type="Proteomes" id="UP000197596"/>
    </source>
</evidence>
<dbReference type="PANTHER" id="PTHR11049">
    <property type="entry name" value="ACYL COENZYME A THIOESTER HYDROLASE"/>
    <property type="match status" value="1"/>
</dbReference>
<evidence type="ECO:0000256" key="3">
    <source>
        <dbReference type="PROSITE-ProRule" id="PRU01106"/>
    </source>
</evidence>
<comment type="similarity">
    <text evidence="1">Belongs to the acyl coenzyme A hydrolase family.</text>
</comment>
<evidence type="ECO:0000256" key="2">
    <source>
        <dbReference type="ARBA" id="ARBA00022801"/>
    </source>
</evidence>
<evidence type="ECO:0000313" key="8">
    <source>
        <dbReference type="Proteomes" id="UP000536746"/>
    </source>
</evidence>
<dbReference type="Proteomes" id="UP000536746">
    <property type="component" value="Unassembled WGS sequence"/>
</dbReference>
<dbReference type="EMBL" id="NJGU01000010">
    <property type="protein sequence ID" value="OWY27488.1"/>
    <property type="molecule type" value="Genomic_DNA"/>
</dbReference>
<dbReference type="GO" id="GO:0005829">
    <property type="term" value="C:cytosol"/>
    <property type="evidence" value="ECO:0007669"/>
    <property type="project" value="TreeGrafter"/>
</dbReference>
<dbReference type="InterPro" id="IPR006683">
    <property type="entry name" value="Thioestr_dom"/>
</dbReference>
<comment type="caution">
    <text evidence="6">The sequence shown here is derived from an EMBL/GenBank/DDBJ whole genome shotgun (WGS) entry which is preliminary data.</text>
</comment>
<name>A0A246WMJ2_9BURK</name>
<dbReference type="GO" id="GO:0006637">
    <property type="term" value="P:acyl-CoA metabolic process"/>
    <property type="evidence" value="ECO:0007669"/>
    <property type="project" value="TreeGrafter"/>
</dbReference>
<dbReference type="OrthoDB" id="9801856at2"/>
<evidence type="ECO:0000259" key="4">
    <source>
        <dbReference type="PROSITE" id="PS51770"/>
    </source>
</evidence>
<proteinExistence type="inferred from homology"/>
<dbReference type="Gene3D" id="3.10.129.10">
    <property type="entry name" value="Hotdog Thioesterase"/>
    <property type="match status" value="1"/>
</dbReference>
<dbReference type="AlphaFoldDB" id="A0A246WMJ2"/>
<keyword evidence="8" id="KW-1185">Reference proteome</keyword>
<dbReference type="PROSITE" id="PS51770">
    <property type="entry name" value="HOTDOG_ACOT"/>
    <property type="match status" value="1"/>
</dbReference>
<dbReference type="Pfam" id="PF03061">
    <property type="entry name" value="4HBT"/>
    <property type="match status" value="1"/>
</dbReference>
<evidence type="ECO:0000256" key="1">
    <source>
        <dbReference type="ARBA" id="ARBA00010458"/>
    </source>
</evidence>
<accession>A0A246WMJ2</accession>
<reference evidence="5 8" key="2">
    <citation type="journal article" date="2020" name="Front. Plant Sci.">
        <title>Isolation of Rhizosphere Bacteria That Improve Quality and Water Stress Tolerance in Greenhouse Ornamentals.</title>
        <authorList>
            <person name="Nordstedt N.P."/>
            <person name="Jones M.L."/>
        </authorList>
    </citation>
    <scope>NUCLEOTIDE SEQUENCE [LARGE SCALE GENOMIC DNA]</scope>
    <source>
        <strain evidence="5 8">C6C2</strain>
    </source>
</reference>
<dbReference type="SUPFAM" id="SSF54637">
    <property type="entry name" value="Thioesterase/thiol ester dehydrase-isomerase"/>
    <property type="match status" value="1"/>
</dbReference>
<sequence>MTTTPRTQLPAGKAPQLRVMPMPSDANVYGDVFGGWIMAQVDIAGSLPATRRANGRVATIAVNSFLFKNPVFVGDLLSFYADIVKVGNTSITVNVEVFAERNRLQTEIVKVTEATLTYVATDENRKPRALPPLAPEDNVAELNSMQDLGGGWQSV</sequence>
<dbReference type="CDD" id="cd03442">
    <property type="entry name" value="BFIT_BACH"/>
    <property type="match status" value="1"/>
</dbReference>
<keyword evidence="2 3" id="KW-0378">Hydrolase</keyword>
<dbReference type="Proteomes" id="UP000197596">
    <property type="component" value="Unassembled WGS sequence"/>
</dbReference>